<accession>A0A562S8E3</accession>
<gene>
    <name evidence="1" type="ORF">LZ24_00321</name>
</gene>
<dbReference type="AlphaFoldDB" id="A0A562S8E3"/>
<protein>
    <submittedName>
        <fullName evidence="1">Uncharacterized protein</fullName>
    </submittedName>
</protein>
<evidence type="ECO:0000313" key="1">
    <source>
        <dbReference type="EMBL" id="TWI76700.1"/>
    </source>
</evidence>
<comment type="caution">
    <text evidence="1">The sequence shown here is derived from an EMBL/GenBank/DDBJ whole genome shotgun (WGS) entry which is preliminary data.</text>
</comment>
<proteinExistence type="predicted"/>
<organism evidence="1 2">
    <name type="scientific">Desulfobotulus alkaliphilus</name>
    <dbReference type="NCBI Taxonomy" id="622671"/>
    <lineage>
        <taxon>Bacteria</taxon>
        <taxon>Pseudomonadati</taxon>
        <taxon>Thermodesulfobacteriota</taxon>
        <taxon>Desulfobacteria</taxon>
        <taxon>Desulfobacterales</taxon>
        <taxon>Desulfobacteraceae</taxon>
        <taxon>Desulfobotulus</taxon>
    </lineage>
</organism>
<dbReference type="EMBL" id="VLLC01000002">
    <property type="protein sequence ID" value="TWI76700.1"/>
    <property type="molecule type" value="Genomic_DNA"/>
</dbReference>
<name>A0A562S8E3_9BACT</name>
<dbReference type="Proteomes" id="UP000318307">
    <property type="component" value="Unassembled WGS sequence"/>
</dbReference>
<reference evidence="1 2" key="1">
    <citation type="submission" date="2019-07" db="EMBL/GenBank/DDBJ databases">
        <title>Genome sequencing of 100 strains of the haloalkaliphilic chemolithoautotrophic sulfur-oxidizing bacterium Thioalkalivibrio.</title>
        <authorList>
            <person name="Muyzer G."/>
        </authorList>
    </citation>
    <scope>NUCLEOTIDE SEQUENCE [LARGE SCALE GENOMIC DNA]</scope>
    <source>
        <strain evidence="1 2">ASO4-4</strain>
    </source>
</reference>
<evidence type="ECO:0000313" key="2">
    <source>
        <dbReference type="Proteomes" id="UP000318307"/>
    </source>
</evidence>
<sequence length="105" mass="12627">MIIRPLLCFMLTNQGFFCYQTLCFLASLVLQNKKMRKEMNILATYYRLFFPQIPVFDGKKFIREHMRHFTKRRARGNINLQMGNYVTQDDIDVIKKKNLTHVFSK</sequence>
<keyword evidence="2" id="KW-1185">Reference proteome</keyword>